<dbReference type="InterPro" id="IPR026015">
    <property type="entry name" value="ATP_synth_OSCP/delta_N_sf"/>
</dbReference>
<evidence type="ECO:0000256" key="6">
    <source>
        <dbReference type="ARBA" id="ARBA00023310"/>
    </source>
</evidence>
<dbReference type="NCBIfam" id="NF006291">
    <property type="entry name" value="PRK08474.1"/>
    <property type="match status" value="1"/>
</dbReference>
<accession>A0A5C7DP20</accession>
<protein>
    <recommendedName>
        <fullName evidence="7">ATP synthase subunit delta</fullName>
    </recommendedName>
    <alternativeName>
        <fullName evidence="7">ATP synthase F(1) sector subunit delta</fullName>
    </alternativeName>
    <alternativeName>
        <fullName evidence="7">F-type ATPase subunit delta</fullName>
        <shortName evidence="7">F-ATPase subunit delta</shortName>
    </alternativeName>
</protein>
<keyword evidence="5 7" id="KW-0472">Membrane</keyword>
<dbReference type="HAMAP" id="MF_01416">
    <property type="entry name" value="ATP_synth_delta_bact"/>
    <property type="match status" value="1"/>
</dbReference>
<dbReference type="GO" id="GO:0046933">
    <property type="term" value="F:proton-transporting ATP synthase activity, rotational mechanism"/>
    <property type="evidence" value="ECO:0007669"/>
    <property type="project" value="UniProtKB-UniRule"/>
</dbReference>
<name>A0A5C7DP20_9BACT</name>
<comment type="caution">
    <text evidence="8">The sequence shown here is derived from an EMBL/GenBank/DDBJ whole genome shotgun (WGS) entry which is preliminary data.</text>
</comment>
<evidence type="ECO:0000256" key="3">
    <source>
        <dbReference type="ARBA" id="ARBA00022781"/>
    </source>
</evidence>
<dbReference type="RefSeq" id="WP_147556145.1">
    <property type="nucleotide sequence ID" value="NZ_VOWJ01000033.1"/>
</dbReference>
<evidence type="ECO:0000256" key="7">
    <source>
        <dbReference type="HAMAP-Rule" id="MF_01416"/>
    </source>
</evidence>
<comment type="subcellular location">
    <subcellularLocation>
        <location evidence="7">Cell membrane</location>
        <topology evidence="7">Peripheral membrane protein</topology>
    </subcellularLocation>
    <subcellularLocation>
        <location evidence="1">Membrane</location>
    </subcellularLocation>
</comment>
<dbReference type="InterPro" id="IPR000711">
    <property type="entry name" value="ATPase_OSCP/dsu"/>
</dbReference>
<evidence type="ECO:0000256" key="2">
    <source>
        <dbReference type="ARBA" id="ARBA00022448"/>
    </source>
</evidence>
<proteinExistence type="inferred from homology"/>
<keyword evidence="3 7" id="KW-0375">Hydrogen ion transport</keyword>
<organism evidence="8 9">
    <name type="scientific">Campylobacter volucris</name>
    <dbReference type="NCBI Taxonomy" id="1031542"/>
    <lineage>
        <taxon>Bacteria</taxon>
        <taxon>Pseudomonadati</taxon>
        <taxon>Campylobacterota</taxon>
        <taxon>Epsilonproteobacteria</taxon>
        <taxon>Campylobacterales</taxon>
        <taxon>Campylobacteraceae</taxon>
        <taxon>Campylobacter</taxon>
    </lineage>
</organism>
<dbReference type="Gene3D" id="1.10.520.20">
    <property type="entry name" value="N-terminal domain of the delta subunit of the F1F0-ATP synthase"/>
    <property type="match status" value="1"/>
</dbReference>
<dbReference type="SUPFAM" id="SSF47928">
    <property type="entry name" value="N-terminal domain of the delta subunit of the F1F0-ATP synthase"/>
    <property type="match status" value="1"/>
</dbReference>
<keyword evidence="7" id="KW-1003">Cell membrane</keyword>
<evidence type="ECO:0000313" key="8">
    <source>
        <dbReference type="EMBL" id="TXE85841.1"/>
    </source>
</evidence>
<evidence type="ECO:0000313" key="9">
    <source>
        <dbReference type="Proteomes" id="UP000321629"/>
    </source>
</evidence>
<evidence type="ECO:0000256" key="5">
    <source>
        <dbReference type="ARBA" id="ARBA00023136"/>
    </source>
</evidence>
<dbReference type="GO" id="GO:0045259">
    <property type="term" value="C:proton-transporting ATP synthase complex"/>
    <property type="evidence" value="ECO:0007669"/>
    <property type="project" value="UniProtKB-KW"/>
</dbReference>
<reference evidence="8 9" key="1">
    <citation type="submission" date="2019-07" db="EMBL/GenBank/DDBJ databases">
        <title>Rapid identification of Enteric Bacteria from Whole Genome Sequences (WGS) using Average Nucleotide Identity (ANI).</title>
        <authorList>
            <person name="Lane C."/>
        </authorList>
    </citation>
    <scope>NUCLEOTIDE SEQUENCE [LARGE SCALE GENOMIC DNA]</scope>
    <source>
        <strain evidence="8 9">2016D-0084</strain>
    </source>
</reference>
<dbReference type="AlphaFoldDB" id="A0A5C7DP20"/>
<dbReference type="GO" id="GO:0005886">
    <property type="term" value="C:plasma membrane"/>
    <property type="evidence" value="ECO:0007669"/>
    <property type="project" value="UniProtKB-SubCell"/>
</dbReference>
<keyword evidence="4 7" id="KW-0406">Ion transport</keyword>
<dbReference type="Proteomes" id="UP000321629">
    <property type="component" value="Unassembled WGS sequence"/>
</dbReference>
<keyword evidence="6 7" id="KW-0066">ATP synthesis</keyword>
<keyword evidence="2 7" id="KW-0813">Transport</keyword>
<evidence type="ECO:0000256" key="4">
    <source>
        <dbReference type="ARBA" id="ARBA00023065"/>
    </source>
</evidence>
<sequence>MDNTIAKIYAKAILDRGDFDEFYSNLLDLASAFGVSKFVDILNSYDIKQEQKLEFLLSLLDNPSQEFKNFIALVVINSRENLIPNIVEELSKQKALKENMFLGCIHSKEILTEDEIKNLEDKLSQRFNAKIRLESKIGINDGVKISLEGLGYEISFSMQNLKVKMSEYILKAI</sequence>
<keyword evidence="7" id="KW-0139">CF(1)</keyword>
<comment type="function">
    <text evidence="7">F(1)F(0) ATP synthase produces ATP from ADP in the presence of a proton or sodium gradient. F-type ATPases consist of two structural domains, F(1) containing the extramembraneous catalytic core and F(0) containing the membrane proton channel, linked together by a central stalk and a peripheral stalk. During catalysis, ATP synthesis in the catalytic domain of F(1) is coupled via a rotary mechanism of the central stalk subunits to proton translocation.</text>
</comment>
<gene>
    <name evidence="7" type="primary">atpH</name>
    <name evidence="8" type="ORF">FPD38_07600</name>
</gene>
<comment type="function">
    <text evidence="7">This protein is part of the stalk that links CF(0) to CF(1). It either transmits conformational changes from CF(0) to CF(1) or is implicated in proton conduction.</text>
</comment>
<dbReference type="EMBL" id="VOWJ01000033">
    <property type="protein sequence ID" value="TXE85841.1"/>
    <property type="molecule type" value="Genomic_DNA"/>
</dbReference>
<dbReference type="Pfam" id="PF00213">
    <property type="entry name" value="OSCP"/>
    <property type="match status" value="1"/>
</dbReference>
<comment type="similarity">
    <text evidence="7">Belongs to the ATPase delta chain family.</text>
</comment>
<evidence type="ECO:0000256" key="1">
    <source>
        <dbReference type="ARBA" id="ARBA00004370"/>
    </source>
</evidence>